<feature type="chain" id="PRO_5010244609" evidence="1">
    <location>
        <begin position="18"/>
        <end position="144"/>
    </location>
</feature>
<dbReference type="AlphaFoldDB" id="A0A1S3JS61"/>
<accession>A0A1S3JS61</accession>
<feature type="signal peptide" evidence="1">
    <location>
        <begin position="1"/>
        <end position="17"/>
    </location>
</feature>
<proteinExistence type="predicted"/>
<reference evidence="3" key="1">
    <citation type="submission" date="2025-08" db="UniProtKB">
        <authorList>
            <consortium name="RefSeq"/>
        </authorList>
    </citation>
    <scope>IDENTIFICATION</scope>
    <source>
        <tissue evidence="3">Gonads</tissue>
    </source>
</reference>
<dbReference type="Proteomes" id="UP000085678">
    <property type="component" value="Unplaced"/>
</dbReference>
<dbReference type="RefSeq" id="XP_013413223.1">
    <property type="nucleotide sequence ID" value="XM_013557769.1"/>
</dbReference>
<dbReference type="InParanoid" id="A0A1S3JS61"/>
<keyword evidence="2" id="KW-1185">Reference proteome</keyword>
<name>A0A1S3JS61_LINAN</name>
<evidence type="ECO:0000256" key="1">
    <source>
        <dbReference type="SAM" id="SignalP"/>
    </source>
</evidence>
<keyword evidence="1" id="KW-0732">Signal</keyword>
<dbReference type="OrthoDB" id="6139780at2759"/>
<organism evidence="2 3">
    <name type="scientific">Lingula anatina</name>
    <name type="common">Brachiopod</name>
    <name type="synonym">Lingula unguis</name>
    <dbReference type="NCBI Taxonomy" id="7574"/>
    <lineage>
        <taxon>Eukaryota</taxon>
        <taxon>Metazoa</taxon>
        <taxon>Spiralia</taxon>
        <taxon>Lophotrochozoa</taxon>
        <taxon>Brachiopoda</taxon>
        <taxon>Linguliformea</taxon>
        <taxon>Lingulata</taxon>
        <taxon>Lingulida</taxon>
        <taxon>Linguloidea</taxon>
        <taxon>Lingulidae</taxon>
        <taxon>Lingula</taxon>
    </lineage>
</organism>
<gene>
    <name evidence="3" type="primary">LOC106175667</name>
</gene>
<dbReference type="KEGG" id="lak:106175667"/>
<evidence type="ECO:0000313" key="2">
    <source>
        <dbReference type="Proteomes" id="UP000085678"/>
    </source>
</evidence>
<dbReference type="GeneID" id="106175667"/>
<sequence>MNTFVVALVIAVVGTEAASLNGQSGCLYDGKIYAKGAEIRIGNCLGAMTCDGDNSYSNLVQWGGICPEKDSKRENKNGCWFDGKEYAKGEQIVFGNCLGAMTCDGDNSYSNLVQWGNVCPNKDSKRESMGMFVPATNNEDQRDH</sequence>
<evidence type="ECO:0000313" key="3">
    <source>
        <dbReference type="RefSeq" id="XP_013413223.1"/>
    </source>
</evidence>
<protein>
    <submittedName>
        <fullName evidence="3">Uncharacterized protein LOC106175667</fullName>
    </submittedName>
</protein>